<sequence>MVRLGLTRALQLLEAT</sequence>
<protein>
    <submittedName>
        <fullName evidence="1">Uncharacterized protein</fullName>
    </submittedName>
</protein>
<dbReference type="Proteomes" id="UP000593572">
    <property type="component" value="Unassembled WGS sequence"/>
</dbReference>
<evidence type="ECO:0000313" key="1">
    <source>
        <dbReference type="EMBL" id="MBA0568686.1"/>
    </source>
</evidence>
<reference evidence="1 2" key="1">
    <citation type="journal article" date="2019" name="Genome Biol. Evol.">
        <title>Insights into the evolution of the New World diploid cottons (Gossypium, subgenus Houzingenia) based on genome sequencing.</title>
        <authorList>
            <person name="Grover C.E."/>
            <person name="Arick M.A. 2nd"/>
            <person name="Thrash A."/>
            <person name="Conover J.L."/>
            <person name="Sanders W.S."/>
            <person name="Peterson D.G."/>
            <person name="Frelichowski J.E."/>
            <person name="Scheffler J.A."/>
            <person name="Scheffler B.E."/>
            <person name="Wendel J.F."/>
        </authorList>
    </citation>
    <scope>NUCLEOTIDE SEQUENCE [LARGE SCALE GENOMIC DNA]</scope>
    <source>
        <strain evidence="1">157</strain>
        <tissue evidence="1">Leaf</tissue>
    </source>
</reference>
<keyword evidence="2" id="KW-1185">Reference proteome</keyword>
<gene>
    <name evidence="1" type="ORF">Golob_006159</name>
</gene>
<proteinExistence type="predicted"/>
<organism evidence="1 2">
    <name type="scientific">Gossypium lobatum</name>
    <dbReference type="NCBI Taxonomy" id="34289"/>
    <lineage>
        <taxon>Eukaryota</taxon>
        <taxon>Viridiplantae</taxon>
        <taxon>Streptophyta</taxon>
        <taxon>Embryophyta</taxon>
        <taxon>Tracheophyta</taxon>
        <taxon>Spermatophyta</taxon>
        <taxon>Magnoliopsida</taxon>
        <taxon>eudicotyledons</taxon>
        <taxon>Gunneridae</taxon>
        <taxon>Pentapetalae</taxon>
        <taxon>rosids</taxon>
        <taxon>malvids</taxon>
        <taxon>Malvales</taxon>
        <taxon>Malvaceae</taxon>
        <taxon>Malvoideae</taxon>
        <taxon>Gossypium</taxon>
    </lineage>
</organism>
<dbReference type="EMBL" id="JABEZX010000010">
    <property type="protein sequence ID" value="MBA0568686.1"/>
    <property type="molecule type" value="Genomic_DNA"/>
</dbReference>
<dbReference type="AlphaFoldDB" id="A0A7J8MVK6"/>
<name>A0A7J8MVK6_9ROSI</name>
<accession>A0A7J8MVK6</accession>
<evidence type="ECO:0000313" key="2">
    <source>
        <dbReference type="Proteomes" id="UP000593572"/>
    </source>
</evidence>
<comment type="caution">
    <text evidence="1">The sequence shown here is derived from an EMBL/GenBank/DDBJ whole genome shotgun (WGS) entry which is preliminary data.</text>
</comment>